<reference evidence="4" key="1">
    <citation type="submission" date="2020-05" db="EMBL/GenBank/DDBJ databases">
        <authorList>
            <person name="Chiriac C."/>
            <person name="Salcher M."/>
            <person name="Ghai R."/>
            <person name="Kavagutti S V."/>
        </authorList>
    </citation>
    <scope>NUCLEOTIDE SEQUENCE</scope>
</reference>
<evidence type="ECO:0000259" key="3">
    <source>
        <dbReference type="Pfam" id="PF19263"/>
    </source>
</evidence>
<dbReference type="InterPro" id="IPR045455">
    <property type="entry name" value="NrS-1_pol-like_helicase"/>
</dbReference>
<feature type="domain" description="NrS-1 polymerase-like helicase" evidence="3">
    <location>
        <begin position="545"/>
        <end position="642"/>
    </location>
</feature>
<accession>A0A6J5SXY7</accession>
<evidence type="ECO:0000259" key="1">
    <source>
        <dbReference type="Pfam" id="PF08708"/>
    </source>
</evidence>
<dbReference type="InterPro" id="IPR014907">
    <property type="entry name" value="BT4734-like_N"/>
</dbReference>
<dbReference type="Pfam" id="PF08708">
    <property type="entry name" value="PriCT_1"/>
    <property type="match status" value="1"/>
</dbReference>
<sequence length="788" mass="91914">MATITVFRNIKDTSNAIHIDHNKIFERIRAGKYKDLVEKIRTEPNDKKRNDLKQQLPSILFSGKFSARNAKAIIDHSGLICLDFDKIPTDTMQAVRDTLEADQYTHALFLSPSGNGYKLIVCIPNDADQHKAYFDGLAKYYDSEYFDKACSDVSRVCYESHDSDIYVNEESKLFTDKLIKEQFTYQEKPAEYPITNESEIFQRLAKWLESGGSHFVQGQRNQYIFKLSSACCRFGINKESAEYLMLQFVSEDFELNELKTTISQGYKANQSAFGSEYFEDKQSMSYARDQIREGKTSEQVIHTLVELRKVEPKLAESIVKKAKLKQSNNNGIFWDIKETKTGSKYSVHRGNFIDWLMNQGIYRYKYTLKQWDLIYIKNNVVEVIAKDDLKKKVFDHIRSFKDDALFEYFASVVRNVFSDEILEVIDERKVEFVKDGPNEVNFYFENKVVTLTKDEVKFSDYDDLNGYIWKSQILDREYNAGASVQELERGNESDFARFLFNVSGQDAKRYASIMSVVGFLLHNFKSRSKCPAIILNDETISDNPEGGTGKGIFIRSLQYFKSTESVDGKMFKFDRSFLYQRVNLDTQVLAFEDVQQGFDFERLFSVITDGIEVEKKGQDSFYIPFEQSPKIIVTTNYAVRGMGNSHNRRKLELEFAQHYTKTNTPQDEFGRLLFDDWSDEDWDKFDRFMIGCAQVYLSQGLIEAQHVNLEYKKLVASTSQEFIEWMDSRELSGQINRPQFYKDFIDEYEHMKKWCSSQKFTMWIRLYCLNKGLSFNINSSNGIKYYSF</sequence>
<evidence type="ECO:0000259" key="2">
    <source>
        <dbReference type="Pfam" id="PF08800"/>
    </source>
</evidence>
<dbReference type="Pfam" id="PF08800">
    <property type="entry name" value="BT4734-like_N"/>
    <property type="match status" value="1"/>
</dbReference>
<feature type="domain" description="BT4734-like N-terminal" evidence="2">
    <location>
        <begin position="52"/>
        <end position="166"/>
    </location>
</feature>
<organism evidence="4">
    <name type="scientific">uncultured Caudovirales phage</name>
    <dbReference type="NCBI Taxonomy" id="2100421"/>
    <lineage>
        <taxon>Viruses</taxon>
        <taxon>Duplodnaviria</taxon>
        <taxon>Heunggongvirae</taxon>
        <taxon>Uroviricota</taxon>
        <taxon>Caudoviricetes</taxon>
        <taxon>Peduoviridae</taxon>
        <taxon>Maltschvirus</taxon>
        <taxon>Maltschvirus maltsch</taxon>
    </lineage>
</organism>
<gene>
    <name evidence="4" type="ORF">UFOVP1615_40</name>
</gene>
<dbReference type="EMBL" id="LR797481">
    <property type="protein sequence ID" value="CAB4219564.1"/>
    <property type="molecule type" value="Genomic_DNA"/>
</dbReference>
<evidence type="ECO:0000313" key="4">
    <source>
        <dbReference type="EMBL" id="CAB4219564.1"/>
    </source>
</evidence>
<dbReference type="Pfam" id="PF19263">
    <property type="entry name" value="DUF5906"/>
    <property type="match status" value="1"/>
</dbReference>
<protein>
    <submittedName>
        <fullName evidence="4">Virulence-protein E, N-terminal</fullName>
    </submittedName>
</protein>
<feature type="domain" description="Primase C-terminal 1" evidence="1">
    <location>
        <begin position="217"/>
        <end position="263"/>
    </location>
</feature>
<name>A0A6J5SXY7_9CAUD</name>
<proteinExistence type="predicted"/>
<dbReference type="InterPro" id="IPR014820">
    <property type="entry name" value="PriCT_1"/>
</dbReference>